<reference evidence="1 2" key="1">
    <citation type="submission" date="2014-12" db="EMBL/GenBank/DDBJ databases">
        <title>Draft genome sequences of 10 type strains of Lactococcus.</title>
        <authorList>
            <person name="Sun Z."/>
            <person name="Zhong Z."/>
            <person name="Liu W."/>
            <person name="Zhang W."/>
            <person name="Zhang H."/>
        </authorList>
    </citation>
    <scope>NUCLEOTIDE SEQUENCE [LARGE SCALE GENOMIC DNA]</scope>
    <source>
        <strain evidence="1 2">DSM 20686</strain>
    </source>
</reference>
<comment type="caution">
    <text evidence="1">The sequence shown here is derived from an EMBL/GenBank/DDBJ whole genome shotgun (WGS) entry which is preliminary data.</text>
</comment>
<keyword evidence="2" id="KW-1185">Reference proteome</keyword>
<evidence type="ECO:0000313" key="1">
    <source>
        <dbReference type="EMBL" id="PCS06656.1"/>
    </source>
</evidence>
<gene>
    <name evidence="1" type="ORF">RU87_GL001509</name>
</gene>
<dbReference type="EMBL" id="JXJX01000007">
    <property type="protein sequence ID" value="PCS06656.1"/>
    <property type="molecule type" value="Genomic_DNA"/>
</dbReference>
<dbReference type="Proteomes" id="UP000242246">
    <property type="component" value="Unassembled WGS sequence"/>
</dbReference>
<name>A0A2A5RZH9_9LACT</name>
<organism evidence="1 2">
    <name type="scientific">Pseudolactococcus plantarum</name>
    <dbReference type="NCBI Taxonomy" id="1365"/>
    <lineage>
        <taxon>Bacteria</taxon>
        <taxon>Bacillati</taxon>
        <taxon>Bacillota</taxon>
        <taxon>Bacilli</taxon>
        <taxon>Lactobacillales</taxon>
        <taxon>Streptococcaceae</taxon>
        <taxon>Pseudolactococcus</taxon>
    </lineage>
</organism>
<accession>A0A2A5RZH9</accession>
<proteinExistence type="predicted"/>
<protein>
    <submittedName>
        <fullName evidence="1">Uncharacterized protein</fullName>
    </submittedName>
</protein>
<dbReference type="AlphaFoldDB" id="A0A2A5RZH9"/>
<sequence length="102" mass="11175">MNSYQTNPYLNMAALDQGLSEVQKAQERQAILCILNAKKAKIKARHVKVTAQLKAQKKKMSEFAAKTVTANFKAGLTGKAAQAAEQLLSSNKFEPNLKSPIK</sequence>
<evidence type="ECO:0000313" key="2">
    <source>
        <dbReference type="Proteomes" id="UP000242246"/>
    </source>
</evidence>
<dbReference type="STRING" id="1348632.GCA_001591745_00892"/>